<protein>
    <submittedName>
        <fullName evidence="1">Uncharacterized protein</fullName>
    </submittedName>
</protein>
<dbReference type="AlphaFoldDB" id="A0AAD5LTP8"/>
<organism evidence="1 2">
    <name type="scientific">Parelaphostrongylus tenuis</name>
    <name type="common">Meningeal worm</name>
    <dbReference type="NCBI Taxonomy" id="148309"/>
    <lineage>
        <taxon>Eukaryota</taxon>
        <taxon>Metazoa</taxon>
        <taxon>Ecdysozoa</taxon>
        <taxon>Nematoda</taxon>
        <taxon>Chromadorea</taxon>
        <taxon>Rhabditida</taxon>
        <taxon>Rhabditina</taxon>
        <taxon>Rhabditomorpha</taxon>
        <taxon>Strongyloidea</taxon>
        <taxon>Metastrongylidae</taxon>
        <taxon>Parelaphostrongylus</taxon>
    </lineage>
</organism>
<keyword evidence="2" id="KW-1185">Reference proteome</keyword>
<sequence length="70" mass="8078">MAKVHMILRVRLSSQLIKYSKNCGYKITLLHKTKMNEKGLRSSLKDSKGRSYCTHGMDINPQIGYRAQLH</sequence>
<evidence type="ECO:0000313" key="1">
    <source>
        <dbReference type="EMBL" id="KAJ1346607.1"/>
    </source>
</evidence>
<reference evidence="1" key="1">
    <citation type="submission" date="2021-06" db="EMBL/GenBank/DDBJ databases">
        <title>Parelaphostrongylus tenuis whole genome reference sequence.</title>
        <authorList>
            <person name="Garwood T.J."/>
            <person name="Larsen P.A."/>
            <person name="Fountain-Jones N.M."/>
            <person name="Garbe J.R."/>
            <person name="Macchietto M.G."/>
            <person name="Kania S.A."/>
            <person name="Gerhold R.W."/>
            <person name="Richards J.E."/>
            <person name="Wolf T.M."/>
        </authorList>
    </citation>
    <scope>NUCLEOTIDE SEQUENCE</scope>
    <source>
        <strain evidence="1">MNPRO001-30</strain>
        <tissue evidence="1">Meninges</tissue>
    </source>
</reference>
<proteinExistence type="predicted"/>
<name>A0AAD5LTP8_PARTN</name>
<dbReference type="EMBL" id="JAHQIW010000198">
    <property type="protein sequence ID" value="KAJ1346607.1"/>
    <property type="molecule type" value="Genomic_DNA"/>
</dbReference>
<evidence type="ECO:0000313" key="2">
    <source>
        <dbReference type="Proteomes" id="UP001196413"/>
    </source>
</evidence>
<comment type="caution">
    <text evidence="1">The sequence shown here is derived from an EMBL/GenBank/DDBJ whole genome shotgun (WGS) entry which is preliminary data.</text>
</comment>
<gene>
    <name evidence="1" type="ORF">KIN20_001463</name>
</gene>
<accession>A0AAD5LTP8</accession>
<dbReference type="Proteomes" id="UP001196413">
    <property type="component" value="Unassembled WGS sequence"/>
</dbReference>